<dbReference type="InterPro" id="IPR051453">
    <property type="entry name" value="MBL_Glyoxalase_II"/>
</dbReference>
<dbReference type="CDD" id="cd06262">
    <property type="entry name" value="metallo-hydrolase-like_MBL-fold"/>
    <property type="match status" value="1"/>
</dbReference>
<dbReference type="InterPro" id="IPR036866">
    <property type="entry name" value="RibonucZ/Hydroxyglut_hydro"/>
</dbReference>
<evidence type="ECO:0000313" key="6">
    <source>
        <dbReference type="EMBL" id="OYO24308.1"/>
    </source>
</evidence>
<evidence type="ECO:0000259" key="5">
    <source>
        <dbReference type="SMART" id="SM00849"/>
    </source>
</evidence>
<evidence type="ECO:0000256" key="1">
    <source>
        <dbReference type="ARBA" id="ARBA00001947"/>
    </source>
</evidence>
<keyword evidence="4" id="KW-0862">Zinc</keyword>
<dbReference type="Proteomes" id="UP000216311">
    <property type="component" value="Unassembled WGS sequence"/>
</dbReference>
<dbReference type="GO" id="GO:0016787">
    <property type="term" value="F:hydrolase activity"/>
    <property type="evidence" value="ECO:0007669"/>
    <property type="project" value="UniProtKB-KW"/>
</dbReference>
<evidence type="ECO:0000256" key="3">
    <source>
        <dbReference type="ARBA" id="ARBA00022801"/>
    </source>
</evidence>
<dbReference type="Pfam" id="PF00753">
    <property type="entry name" value="Lactamase_B"/>
    <property type="match status" value="1"/>
</dbReference>
<gene>
    <name evidence="6" type="ORF">CGZ93_04185</name>
</gene>
<name>A0A255H947_9ACTN</name>
<dbReference type="RefSeq" id="WP_094362897.1">
    <property type="nucleotide sequence ID" value="NZ_NMVQ01000004.1"/>
</dbReference>
<evidence type="ECO:0000256" key="4">
    <source>
        <dbReference type="ARBA" id="ARBA00022833"/>
    </source>
</evidence>
<dbReference type="OrthoDB" id="9802991at2"/>
<keyword evidence="2" id="KW-0479">Metal-binding</keyword>
<dbReference type="AlphaFoldDB" id="A0A255H947"/>
<comment type="caution">
    <text evidence="6">The sequence shown here is derived from an EMBL/GenBank/DDBJ whole genome shotgun (WGS) entry which is preliminary data.</text>
</comment>
<comment type="cofactor">
    <cofactor evidence="1">
        <name>Zn(2+)</name>
        <dbReference type="ChEBI" id="CHEBI:29105"/>
    </cofactor>
</comment>
<organism evidence="6 7">
    <name type="scientific">Enemella dayhoffiae</name>
    <dbReference type="NCBI Taxonomy" id="2016507"/>
    <lineage>
        <taxon>Bacteria</taxon>
        <taxon>Bacillati</taxon>
        <taxon>Actinomycetota</taxon>
        <taxon>Actinomycetes</taxon>
        <taxon>Propionibacteriales</taxon>
        <taxon>Propionibacteriaceae</taxon>
        <taxon>Enemella</taxon>
    </lineage>
</organism>
<accession>A0A255H947</accession>
<dbReference type="EMBL" id="NMVQ01000004">
    <property type="protein sequence ID" value="OYO24308.1"/>
    <property type="molecule type" value="Genomic_DNA"/>
</dbReference>
<feature type="domain" description="Metallo-beta-lactamase" evidence="5">
    <location>
        <begin position="12"/>
        <end position="208"/>
    </location>
</feature>
<dbReference type="InterPro" id="IPR001279">
    <property type="entry name" value="Metallo-B-lactamas"/>
</dbReference>
<keyword evidence="3 6" id="KW-0378">Hydrolase</keyword>
<dbReference type="PANTHER" id="PTHR46233:SF3">
    <property type="entry name" value="HYDROXYACYLGLUTATHIONE HYDROLASE GLOC"/>
    <property type="match status" value="1"/>
</dbReference>
<evidence type="ECO:0000313" key="7">
    <source>
        <dbReference type="Proteomes" id="UP000216311"/>
    </source>
</evidence>
<dbReference type="PANTHER" id="PTHR46233">
    <property type="entry name" value="HYDROXYACYLGLUTATHIONE HYDROLASE GLOC"/>
    <property type="match status" value="1"/>
</dbReference>
<dbReference type="SUPFAM" id="SSF56281">
    <property type="entry name" value="Metallo-hydrolase/oxidoreductase"/>
    <property type="match status" value="1"/>
</dbReference>
<reference evidence="6 7" key="1">
    <citation type="submission" date="2017-07" db="EMBL/GenBank/DDBJ databases">
        <title>Draft whole genome sequences of clinical Proprionibacteriaceae strains.</title>
        <authorList>
            <person name="Bernier A.-M."/>
            <person name="Bernard K."/>
            <person name="Domingo M.-C."/>
        </authorList>
    </citation>
    <scope>NUCLEOTIDE SEQUENCE [LARGE SCALE GENOMIC DNA]</scope>
    <source>
        <strain evidence="6 7">NML 130396</strain>
    </source>
</reference>
<evidence type="ECO:0000256" key="2">
    <source>
        <dbReference type="ARBA" id="ARBA00022723"/>
    </source>
</evidence>
<proteinExistence type="predicted"/>
<dbReference type="GO" id="GO:0046872">
    <property type="term" value="F:metal ion binding"/>
    <property type="evidence" value="ECO:0007669"/>
    <property type="project" value="UniProtKB-KW"/>
</dbReference>
<dbReference type="Gene3D" id="3.60.15.10">
    <property type="entry name" value="Ribonuclease Z/Hydroxyacylglutathione hydrolase-like"/>
    <property type="match status" value="1"/>
</dbReference>
<keyword evidence="7" id="KW-1185">Reference proteome</keyword>
<dbReference type="SMART" id="SM00849">
    <property type="entry name" value="Lactamase_B"/>
    <property type="match status" value="1"/>
</dbReference>
<sequence length="233" mass="24420">MLIASFPAGPFQTNCYVVAPEAGGECVIIDPGMGATDSVLQVLRAQRLTAVAVLITHGHLDHVCSVTELCDRLDVPAYIHPGDRAMLSQSFDDFARLGMADMLSELVGADALIEPGRVIDLVDGEPVELAGLRFTPRHAPGHTPGCTLLEVPYAAAEGIDRVVFSGDVLFAGSVGRTDLAEGDHPIMQRSLREVVLALPDSSAVLSGHGGQTTMARERATNPYLQPGALGAGA</sequence>
<protein>
    <submittedName>
        <fullName evidence="6">MBL fold metallo-hydrolase</fullName>
    </submittedName>
</protein>